<proteinExistence type="inferred from homology"/>
<dbReference type="GO" id="GO:0005524">
    <property type="term" value="F:ATP binding"/>
    <property type="evidence" value="ECO:0007669"/>
    <property type="project" value="UniProtKB-UniRule"/>
</dbReference>
<dbReference type="InterPro" id="IPR006204">
    <property type="entry name" value="GHMP_kinase_N_dom"/>
</dbReference>
<keyword evidence="7 9" id="KW-0067">ATP-binding</keyword>
<feature type="active site" evidence="9">
    <location>
        <position position="140"/>
    </location>
</feature>
<reference evidence="13" key="2">
    <citation type="submission" date="2021-04" db="EMBL/GenBank/DDBJ databases">
        <authorList>
            <person name="Gilroy R."/>
        </authorList>
    </citation>
    <scope>NUCLEOTIDE SEQUENCE</scope>
    <source>
        <strain evidence="13">5933</strain>
    </source>
</reference>
<dbReference type="EC" id="2.7.1.148" evidence="2 9"/>
<feature type="binding site" evidence="9">
    <location>
        <begin position="98"/>
        <end position="108"/>
    </location>
    <ligand>
        <name>ATP</name>
        <dbReference type="ChEBI" id="CHEBI:30616"/>
    </ligand>
</feature>
<dbReference type="Pfam" id="PF00288">
    <property type="entry name" value="GHMP_kinases_N"/>
    <property type="match status" value="1"/>
</dbReference>
<comment type="pathway">
    <text evidence="9">Isoprenoid biosynthesis; isopentenyl diphosphate biosynthesis via DXP pathway; isopentenyl diphosphate from 1-deoxy-D-xylulose 5-phosphate: step 3/6.</text>
</comment>
<dbReference type="InterPro" id="IPR036554">
    <property type="entry name" value="GHMP_kinase_C_sf"/>
</dbReference>
<evidence type="ECO:0000259" key="11">
    <source>
        <dbReference type="Pfam" id="PF00288"/>
    </source>
</evidence>
<dbReference type="PANTHER" id="PTHR43527">
    <property type="entry name" value="4-DIPHOSPHOCYTIDYL-2-C-METHYL-D-ERYTHRITOL KINASE, CHLOROPLASTIC"/>
    <property type="match status" value="1"/>
</dbReference>
<evidence type="ECO:0000256" key="3">
    <source>
        <dbReference type="ARBA" id="ARBA00017473"/>
    </source>
</evidence>
<comment type="catalytic activity">
    <reaction evidence="9">
        <text>4-CDP-2-C-methyl-D-erythritol + ATP = 4-CDP-2-C-methyl-D-erythritol 2-phosphate + ADP + H(+)</text>
        <dbReference type="Rhea" id="RHEA:18437"/>
        <dbReference type="ChEBI" id="CHEBI:15378"/>
        <dbReference type="ChEBI" id="CHEBI:30616"/>
        <dbReference type="ChEBI" id="CHEBI:57823"/>
        <dbReference type="ChEBI" id="CHEBI:57919"/>
        <dbReference type="ChEBI" id="CHEBI:456216"/>
        <dbReference type="EC" id="2.7.1.148"/>
    </reaction>
</comment>
<evidence type="ECO:0000256" key="4">
    <source>
        <dbReference type="ARBA" id="ARBA00022679"/>
    </source>
</evidence>
<evidence type="ECO:0000256" key="6">
    <source>
        <dbReference type="ARBA" id="ARBA00022777"/>
    </source>
</evidence>
<evidence type="ECO:0000313" key="13">
    <source>
        <dbReference type="EMBL" id="HJC72240.1"/>
    </source>
</evidence>
<protein>
    <recommendedName>
        <fullName evidence="3 9">4-diphosphocytidyl-2-C-methyl-D-erythritol kinase</fullName>
        <shortName evidence="9">CMK</shortName>
        <ecNumber evidence="2 9">2.7.1.148</ecNumber>
    </recommendedName>
    <alternativeName>
        <fullName evidence="8 9">4-(cytidine-5'-diphospho)-2-C-methyl-D-erythritol kinase</fullName>
    </alternativeName>
</protein>
<dbReference type="InterPro" id="IPR004424">
    <property type="entry name" value="IspE"/>
</dbReference>
<dbReference type="PANTHER" id="PTHR43527:SF2">
    <property type="entry name" value="4-DIPHOSPHOCYTIDYL-2-C-METHYL-D-ERYTHRITOL KINASE, CHLOROPLASTIC"/>
    <property type="match status" value="1"/>
</dbReference>
<evidence type="ECO:0000256" key="1">
    <source>
        <dbReference type="ARBA" id="ARBA00009684"/>
    </source>
</evidence>
<dbReference type="SUPFAM" id="SSF54211">
    <property type="entry name" value="Ribosomal protein S5 domain 2-like"/>
    <property type="match status" value="1"/>
</dbReference>
<name>A0A9D2Q7C9_9FIRM</name>
<dbReference type="AlphaFoldDB" id="A0A9D2Q7C9"/>
<evidence type="ECO:0000256" key="7">
    <source>
        <dbReference type="ARBA" id="ARBA00022840"/>
    </source>
</evidence>
<evidence type="ECO:0000256" key="10">
    <source>
        <dbReference type="SAM" id="MobiDB-lite"/>
    </source>
</evidence>
<comment type="caution">
    <text evidence="13">The sequence shown here is derived from an EMBL/GenBank/DDBJ whole genome shotgun (WGS) entry which is preliminary data.</text>
</comment>
<dbReference type="InterPro" id="IPR020568">
    <property type="entry name" value="Ribosomal_Su5_D2-typ_SF"/>
</dbReference>
<dbReference type="InterPro" id="IPR013750">
    <property type="entry name" value="GHMP_kinase_C_dom"/>
</dbReference>
<dbReference type="GO" id="GO:0019288">
    <property type="term" value="P:isopentenyl diphosphate biosynthetic process, methylerythritol 4-phosphate pathway"/>
    <property type="evidence" value="ECO:0007669"/>
    <property type="project" value="UniProtKB-UniRule"/>
</dbReference>
<feature type="domain" description="GHMP kinase N-terminal" evidence="11">
    <location>
        <begin position="70"/>
        <end position="148"/>
    </location>
</feature>
<evidence type="ECO:0000256" key="8">
    <source>
        <dbReference type="ARBA" id="ARBA00032554"/>
    </source>
</evidence>
<reference evidence="13" key="1">
    <citation type="journal article" date="2021" name="PeerJ">
        <title>Extensive microbial diversity within the chicken gut microbiome revealed by metagenomics and culture.</title>
        <authorList>
            <person name="Gilroy R."/>
            <person name="Ravi A."/>
            <person name="Getino M."/>
            <person name="Pursley I."/>
            <person name="Horton D.L."/>
            <person name="Alikhan N.F."/>
            <person name="Baker D."/>
            <person name="Gharbi K."/>
            <person name="Hall N."/>
            <person name="Watson M."/>
            <person name="Adriaenssens E.M."/>
            <person name="Foster-Nyarko E."/>
            <person name="Jarju S."/>
            <person name="Secka A."/>
            <person name="Antonio M."/>
            <person name="Oren A."/>
            <person name="Chaudhuri R.R."/>
            <person name="La Ragione R."/>
            <person name="Hildebrand F."/>
            <person name="Pallen M.J."/>
        </authorList>
    </citation>
    <scope>NUCLEOTIDE SEQUENCE</scope>
    <source>
        <strain evidence="13">5933</strain>
    </source>
</reference>
<dbReference type="NCBIfam" id="TIGR00154">
    <property type="entry name" value="ispE"/>
    <property type="match status" value="1"/>
</dbReference>
<dbReference type="Gene3D" id="3.30.230.10">
    <property type="match status" value="1"/>
</dbReference>
<keyword evidence="6 9" id="KW-0418">Kinase</keyword>
<evidence type="ECO:0000313" key="14">
    <source>
        <dbReference type="Proteomes" id="UP000823918"/>
    </source>
</evidence>
<dbReference type="HAMAP" id="MF_00061">
    <property type="entry name" value="IspE"/>
    <property type="match status" value="1"/>
</dbReference>
<comment type="similarity">
    <text evidence="1 9">Belongs to the GHMP kinase family. IspE subfamily.</text>
</comment>
<dbReference type="InterPro" id="IPR014721">
    <property type="entry name" value="Ribsml_uS5_D2-typ_fold_subgr"/>
</dbReference>
<dbReference type="GO" id="GO:0050515">
    <property type="term" value="F:4-(cytidine 5'-diphospho)-2-C-methyl-D-erythritol kinase activity"/>
    <property type="evidence" value="ECO:0007669"/>
    <property type="project" value="UniProtKB-UniRule"/>
</dbReference>
<dbReference type="EMBL" id="DWWA01000027">
    <property type="protein sequence ID" value="HJC72240.1"/>
    <property type="molecule type" value="Genomic_DNA"/>
</dbReference>
<dbReference type="SUPFAM" id="SSF55060">
    <property type="entry name" value="GHMP Kinase, C-terminal domain"/>
    <property type="match status" value="1"/>
</dbReference>
<gene>
    <name evidence="9 13" type="primary">ispE</name>
    <name evidence="13" type="ORF">H9698_05545</name>
</gene>
<dbReference type="Pfam" id="PF08544">
    <property type="entry name" value="GHMP_kinases_C"/>
    <property type="match status" value="1"/>
</dbReference>
<feature type="region of interest" description="Disordered" evidence="10">
    <location>
        <begin position="288"/>
        <end position="310"/>
    </location>
</feature>
<evidence type="ECO:0000256" key="9">
    <source>
        <dbReference type="HAMAP-Rule" id="MF_00061"/>
    </source>
</evidence>
<feature type="domain" description="GHMP kinase C-terminal" evidence="12">
    <location>
        <begin position="203"/>
        <end position="277"/>
    </location>
</feature>
<dbReference type="PIRSF" id="PIRSF010376">
    <property type="entry name" value="IspE"/>
    <property type="match status" value="1"/>
</dbReference>
<keyword evidence="5 9" id="KW-0547">Nucleotide-binding</keyword>
<keyword evidence="9" id="KW-0414">Isoprene biosynthesis</keyword>
<evidence type="ECO:0000256" key="2">
    <source>
        <dbReference type="ARBA" id="ARBA00012052"/>
    </source>
</evidence>
<accession>A0A9D2Q7C9</accession>
<evidence type="ECO:0000256" key="5">
    <source>
        <dbReference type="ARBA" id="ARBA00022741"/>
    </source>
</evidence>
<feature type="active site" evidence="9">
    <location>
        <position position="16"/>
    </location>
</feature>
<evidence type="ECO:0000259" key="12">
    <source>
        <dbReference type="Pfam" id="PF08544"/>
    </source>
</evidence>
<dbReference type="GO" id="GO:0016114">
    <property type="term" value="P:terpenoid biosynthetic process"/>
    <property type="evidence" value="ECO:0007669"/>
    <property type="project" value="UniProtKB-UniRule"/>
</dbReference>
<dbReference type="Gene3D" id="3.30.70.890">
    <property type="entry name" value="GHMP kinase, C-terminal domain"/>
    <property type="match status" value="1"/>
</dbReference>
<organism evidence="13 14">
    <name type="scientific">Candidatus Ruthenibacterium merdavium</name>
    <dbReference type="NCBI Taxonomy" id="2838752"/>
    <lineage>
        <taxon>Bacteria</taxon>
        <taxon>Bacillati</taxon>
        <taxon>Bacillota</taxon>
        <taxon>Clostridia</taxon>
        <taxon>Eubacteriales</taxon>
        <taxon>Oscillospiraceae</taxon>
        <taxon>Ruthenibacterium</taxon>
    </lineage>
</organism>
<keyword evidence="4 9" id="KW-0808">Transferase</keyword>
<comment type="function">
    <text evidence="9">Catalyzes the phosphorylation of the position 2 hydroxy group of 4-diphosphocytidyl-2C-methyl-D-erythritol.</text>
</comment>
<dbReference type="Proteomes" id="UP000823918">
    <property type="component" value="Unassembled WGS sequence"/>
</dbReference>
<sequence length="310" mass="33317">MSSQRPQSVTVVAPAKLNLTLDITGLAPNGYHLVDMLMQTVSLYERVRIEKSDDITVRLPHSFVPGGTSNTAYQAAVAFFQHTGLLAGARITIYKAVPVRAGMAGGSADAAAVLVGLNHLYRAKLTMQELCEIGLSVGADVPFSLMGGTMRVSGIGEVMEPVCACPTCWFTVVMPQSGVSTPQAYALYDEKGTDVRPDNDGAVTALREKDLNTLCTCMANALQFSSPSRHNEPICTKLKECGALAAQMTGSGAAVFGVFREEEQAQHAREVLSASYRNCWVLHPVRRGAHIPQPPSKRGKRNRPRTASIE</sequence>